<reference evidence="3 4" key="1">
    <citation type="submission" date="2017-08" db="EMBL/GenBank/DDBJ databases">
        <title>Infants hospitalized years apart are colonized by the same room-sourced microbial strains.</title>
        <authorList>
            <person name="Brooks B."/>
            <person name="Olm M.R."/>
            <person name="Firek B.A."/>
            <person name="Baker R."/>
            <person name="Thomas B.C."/>
            <person name="Morowitz M.J."/>
            <person name="Banfield J.F."/>
        </authorList>
    </citation>
    <scope>NUCLEOTIDE SEQUENCE [LARGE SCALE GENOMIC DNA]</scope>
    <source>
        <strain evidence="3">S2_003_000_R2_14</strain>
    </source>
</reference>
<dbReference type="Proteomes" id="UP000249061">
    <property type="component" value="Unassembled WGS sequence"/>
</dbReference>
<feature type="signal peptide" evidence="2">
    <location>
        <begin position="1"/>
        <end position="18"/>
    </location>
</feature>
<dbReference type="EMBL" id="QFQP01000003">
    <property type="protein sequence ID" value="PZR16726.1"/>
    <property type="molecule type" value="Genomic_DNA"/>
</dbReference>
<organism evidence="3 4">
    <name type="scientific">Archangium gephyra</name>
    <dbReference type="NCBI Taxonomy" id="48"/>
    <lineage>
        <taxon>Bacteria</taxon>
        <taxon>Pseudomonadati</taxon>
        <taxon>Myxococcota</taxon>
        <taxon>Myxococcia</taxon>
        <taxon>Myxococcales</taxon>
        <taxon>Cystobacterineae</taxon>
        <taxon>Archangiaceae</taxon>
        <taxon>Archangium</taxon>
    </lineage>
</organism>
<name>A0A2W5TWG8_9BACT</name>
<evidence type="ECO:0000313" key="3">
    <source>
        <dbReference type="EMBL" id="PZR16726.1"/>
    </source>
</evidence>
<evidence type="ECO:0008006" key="5">
    <source>
        <dbReference type="Google" id="ProtNLM"/>
    </source>
</evidence>
<feature type="transmembrane region" description="Helical" evidence="1">
    <location>
        <begin position="301"/>
        <end position="321"/>
    </location>
</feature>
<dbReference type="AlphaFoldDB" id="A0A2W5TWG8"/>
<sequence>MNARAAWLTPFIALPAFAYSIATAFSSPCHEPLTAEAFQRARVAFPLERVPPPPTELERKVAADFAKNFGPADVPKEYWYAQMSLIIGVRAPDTGGHSLLDLDSTRILHTVPTDQYTHALRGGQDDGPEGNETVAAGVRDTIRALMAQSREALSKPLNEQYITVNYDIDGYGLVDLRVWAPAYYAGRASHAVQDSFSHSFREEGLHRVVHFFNYADAITPSFNEARDGFRHSGSMDKCGHETAPLTTAATEATTALLLAIDSERALEVMLNDWETIAPGCTLENSYCDTAWRELASEDVTMPYLGCTSAEGLLVGGVLLLLRRRLRSKK</sequence>
<feature type="chain" id="PRO_5015857253" description="Lipoprotein" evidence="2">
    <location>
        <begin position="19"/>
        <end position="329"/>
    </location>
</feature>
<keyword evidence="2" id="KW-0732">Signal</keyword>
<protein>
    <recommendedName>
        <fullName evidence="5">Lipoprotein</fullName>
    </recommendedName>
</protein>
<comment type="caution">
    <text evidence="3">The sequence shown here is derived from an EMBL/GenBank/DDBJ whole genome shotgun (WGS) entry which is preliminary data.</text>
</comment>
<keyword evidence="1" id="KW-0472">Membrane</keyword>
<evidence type="ECO:0000256" key="1">
    <source>
        <dbReference type="SAM" id="Phobius"/>
    </source>
</evidence>
<keyword evidence="1" id="KW-1133">Transmembrane helix</keyword>
<proteinExistence type="predicted"/>
<gene>
    <name evidence="3" type="ORF">DI536_06110</name>
</gene>
<evidence type="ECO:0000313" key="4">
    <source>
        <dbReference type="Proteomes" id="UP000249061"/>
    </source>
</evidence>
<accession>A0A2W5TWG8</accession>
<keyword evidence="1" id="KW-0812">Transmembrane</keyword>
<evidence type="ECO:0000256" key="2">
    <source>
        <dbReference type="SAM" id="SignalP"/>
    </source>
</evidence>